<keyword evidence="12 21" id="KW-0675">Receptor</keyword>
<keyword evidence="11 14" id="KW-0472">Membrane</keyword>
<name>A0A317PZH1_9ENTR</name>
<dbReference type="InterPro" id="IPR010105">
    <property type="entry name" value="TonB_sidphr_rcpt"/>
</dbReference>
<evidence type="ECO:0000256" key="1">
    <source>
        <dbReference type="ARBA" id="ARBA00004571"/>
    </source>
</evidence>
<evidence type="ECO:0000256" key="8">
    <source>
        <dbReference type="ARBA" id="ARBA00023004"/>
    </source>
</evidence>
<evidence type="ECO:0000259" key="19">
    <source>
        <dbReference type="Pfam" id="PF00593"/>
    </source>
</evidence>
<dbReference type="GO" id="GO:0015891">
    <property type="term" value="P:siderophore transport"/>
    <property type="evidence" value="ECO:0007669"/>
    <property type="project" value="InterPro"/>
</dbReference>
<evidence type="ECO:0000313" key="21">
    <source>
        <dbReference type="EMBL" id="PWW07002.1"/>
    </source>
</evidence>
<evidence type="ECO:0000256" key="13">
    <source>
        <dbReference type="ARBA" id="ARBA00023237"/>
    </source>
</evidence>
<accession>A0A317PZH1</accession>
<evidence type="ECO:0000256" key="3">
    <source>
        <dbReference type="ARBA" id="ARBA00022448"/>
    </source>
</evidence>
<comment type="caution">
    <text evidence="21">The sequence shown here is derived from an EMBL/GenBank/DDBJ whole genome shotgun (WGS) entry which is preliminary data.</text>
</comment>
<evidence type="ECO:0000256" key="9">
    <source>
        <dbReference type="ARBA" id="ARBA00023065"/>
    </source>
</evidence>
<dbReference type="Pfam" id="PF00593">
    <property type="entry name" value="TonB_dep_Rec_b-barrel"/>
    <property type="match status" value="1"/>
</dbReference>
<reference evidence="21 22" key="1">
    <citation type="submission" date="2018-05" db="EMBL/GenBank/DDBJ databases">
        <title>Genomic Encyclopedia of Type Strains, Phase IV (KMG-IV): sequencing the most valuable type-strain genomes for metagenomic binning, comparative biology and taxonomic classification.</title>
        <authorList>
            <person name="Goeker M."/>
        </authorList>
    </citation>
    <scope>NUCLEOTIDE SEQUENCE [LARGE SCALE GENOMIC DNA]</scope>
    <source>
        <strain evidence="21 22">DSM 19579</strain>
    </source>
</reference>
<dbReference type="PANTHER" id="PTHR32552">
    <property type="entry name" value="FERRICHROME IRON RECEPTOR-RELATED"/>
    <property type="match status" value="1"/>
</dbReference>
<evidence type="ECO:0000256" key="18">
    <source>
        <dbReference type="SAM" id="SignalP"/>
    </source>
</evidence>
<evidence type="ECO:0000256" key="4">
    <source>
        <dbReference type="ARBA" id="ARBA00022452"/>
    </source>
</evidence>
<sequence length="749" mass="81231">MSNRQSTCVGKGPRILALLISSAIFPALAVGTATDSQSTNTSKQETTHSKKVDTITVTASPDNTFQPGGDELVPAYLDGQVANGGRLGMLGEQSAMDVPFNVVGYTSKLVQDQQAHTIAEVVANDAGVQSTKGYGTYAETYRIRGFTLNGDDMTMGGLPGVVPRQVVDTQMLERIEIFKGANALLNGAAGTGVGGMINLEPKRAEDTPITRVGVDYTSDSRLGGSLDVGRRFGDNNQFGARVNLLHREGEGAVDNDKRRTTLASLGLDYRGDRLRSSLDFGYQKKTFHGSRGGVNISGVDFIPAVPGSSTNYTQKWSYSDIENEFGMAKSEYDLLDDGRLTAYAALGGQHARETGESTTPALTDTSGDATVSRMKSDTIIDTLSGMAGLRSKFDTGFVSHNVNVGYSAFTSQTKSAYAMNFFAPTSTINIYSPQDVAKPEADYVGGKYSDPSTTIRSRTQGWLLSDTLGVLDDKLLFTLGARYQKVVLVNYDYNSGAETSHFEDNRWMPTYGVVYKPWKPVSFYANHTEALQPGDSIGVGALNYGQSLGIIHSKQNEVGVKMDFGRVGGSLALFEIKKPSAINDYVGSNYYTRLDGEQRNRGIELNVFGEPMLGLRLNASTTWIDPELSKTENGTNDGNDAIGVPRFVGVLGAEYDIPHVEGLTATARVNHTGSQYADAANTKKLDSYTTLDLGVRYRMQLNADKNEMVWRVGVENVTNEKYWASVESYGSYIFQGDPRTLKVSMTYDF</sequence>
<evidence type="ECO:0000313" key="22">
    <source>
        <dbReference type="Proteomes" id="UP000246744"/>
    </source>
</evidence>
<organism evidence="21 22">
    <name type="scientific">Mangrovibacter plantisponsor</name>
    <dbReference type="NCBI Taxonomy" id="451513"/>
    <lineage>
        <taxon>Bacteria</taxon>
        <taxon>Pseudomonadati</taxon>
        <taxon>Pseudomonadota</taxon>
        <taxon>Gammaproteobacteria</taxon>
        <taxon>Enterobacterales</taxon>
        <taxon>Enterobacteriaceae</taxon>
        <taxon>Mangrovibacter</taxon>
    </lineage>
</organism>
<dbReference type="InterPro" id="IPR010916">
    <property type="entry name" value="TonB_box_CS"/>
</dbReference>
<dbReference type="GO" id="GO:0009279">
    <property type="term" value="C:cell outer membrane"/>
    <property type="evidence" value="ECO:0007669"/>
    <property type="project" value="UniProtKB-SubCell"/>
</dbReference>
<keyword evidence="9" id="KW-0406">Ion transport</keyword>
<proteinExistence type="inferred from homology"/>
<feature type="domain" description="TonB-dependent receptor-like beta-barrel" evidence="19">
    <location>
        <begin position="268"/>
        <end position="717"/>
    </location>
</feature>
<keyword evidence="3 14" id="KW-0813">Transport</keyword>
<keyword evidence="5" id="KW-0410">Iron transport</keyword>
<keyword evidence="22" id="KW-1185">Reference proteome</keyword>
<keyword evidence="7 18" id="KW-0732">Signal</keyword>
<dbReference type="Gene3D" id="2.40.170.20">
    <property type="entry name" value="TonB-dependent receptor, beta-barrel domain"/>
    <property type="match status" value="1"/>
</dbReference>
<feature type="domain" description="TonB-dependent receptor plug" evidence="20">
    <location>
        <begin position="95"/>
        <end position="192"/>
    </location>
</feature>
<dbReference type="PANTHER" id="PTHR32552:SF82">
    <property type="entry name" value="FCUA PROTEIN"/>
    <property type="match status" value="1"/>
</dbReference>
<dbReference type="Pfam" id="PF07715">
    <property type="entry name" value="Plug"/>
    <property type="match status" value="1"/>
</dbReference>
<evidence type="ECO:0000256" key="5">
    <source>
        <dbReference type="ARBA" id="ARBA00022496"/>
    </source>
</evidence>
<feature type="chain" id="PRO_5016371248" evidence="18">
    <location>
        <begin position="30"/>
        <end position="749"/>
    </location>
</feature>
<evidence type="ECO:0000259" key="20">
    <source>
        <dbReference type="Pfam" id="PF07715"/>
    </source>
</evidence>
<dbReference type="InterPro" id="IPR010917">
    <property type="entry name" value="TonB_rcpt_CS"/>
</dbReference>
<dbReference type="InterPro" id="IPR000531">
    <property type="entry name" value="Beta-barrel_TonB"/>
</dbReference>
<feature type="short sequence motif" description="TonB box" evidence="15">
    <location>
        <begin position="54"/>
        <end position="60"/>
    </location>
</feature>
<keyword evidence="13 14" id="KW-0998">Cell outer membrane</keyword>
<evidence type="ECO:0000256" key="17">
    <source>
        <dbReference type="RuleBase" id="RU003357"/>
    </source>
</evidence>
<dbReference type="GO" id="GO:0038023">
    <property type="term" value="F:signaling receptor activity"/>
    <property type="evidence" value="ECO:0007669"/>
    <property type="project" value="InterPro"/>
</dbReference>
<dbReference type="PROSITE" id="PS01156">
    <property type="entry name" value="TONB_DEPENDENT_REC_2"/>
    <property type="match status" value="1"/>
</dbReference>
<dbReference type="AlphaFoldDB" id="A0A317PZH1"/>
<evidence type="ECO:0000256" key="10">
    <source>
        <dbReference type="ARBA" id="ARBA00023077"/>
    </source>
</evidence>
<feature type="signal peptide" evidence="18">
    <location>
        <begin position="1"/>
        <end position="29"/>
    </location>
</feature>
<dbReference type="InterPro" id="IPR012910">
    <property type="entry name" value="Plug_dom"/>
</dbReference>
<evidence type="ECO:0000256" key="7">
    <source>
        <dbReference type="ARBA" id="ARBA00022729"/>
    </source>
</evidence>
<evidence type="ECO:0000256" key="15">
    <source>
        <dbReference type="PROSITE-ProRule" id="PRU10143"/>
    </source>
</evidence>
<dbReference type="SUPFAM" id="SSF56935">
    <property type="entry name" value="Porins"/>
    <property type="match status" value="1"/>
</dbReference>
<dbReference type="Gene3D" id="2.170.130.10">
    <property type="entry name" value="TonB-dependent receptor, plug domain"/>
    <property type="match status" value="1"/>
</dbReference>
<gene>
    <name evidence="21" type="ORF">DES37_109122</name>
</gene>
<dbReference type="EMBL" id="QGTS01000009">
    <property type="protein sequence ID" value="PWW07002.1"/>
    <property type="molecule type" value="Genomic_DNA"/>
</dbReference>
<evidence type="ECO:0000256" key="16">
    <source>
        <dbReference type="PROSITE-ProRule" id="PRU10144"/>
    </source>
</evidence>
<dbReference type="CDD" id="cd01347">
    <property type="entry name" value="ligand_gated_channel"/>
    <property type="match status" value="1"/>
</dbReference>
<dbReference type="GO" id="GO:0015344">
    <property type="term" value="F:siderophore uptake transmembrane transporter activity"/>
    <property type="evidence" value="ECO:0007669"/>
    <property type="project" value="TreeGrafter"/>
</dbReference>
<comment type="similarity">
    <text evidence="2 14 17">Belongs to the TonB-dependent receptor family.</text>
</comment>
<comment type="subcellular location">
    <subcellularLocation>
        <location evidence="1 14">Cell outer membrane</location>
        <topology evidence="1 14">Multi-pass membrane protein</topology>
    </subcellularLocation>
</comment>
<keyword evidence="10 15" id="KW-0798">TonB box</keyword>
<evidence type="ECO:0000256" key="14">
    <source>
        <dbReference type="PROSITE-ProRule" id="PRU01360"/>
    </source>
</evidence>
<keyword evidence="8" id="KW-0408">Iron</keyword>
<keyword evidence="4 14" id="KW-1134">Transmembrane beta strand</keyword>
<evidence type="ECO:0000256" key="2">
    <source>
        <dbReference type="ARBA" id="ARBA00009810"/>
    </source>
</evidence>
<dbReference type="InterPro" id="IPR039426">
    <property type="entry name" value="TonB-dep_rcpt-like"/>
</dbReference>
<protein>
    <submittedName>
        <fullName evidence="21">Iron complex outermembrane receptor protein</fullName>
    </submittedName>
</protein>
<feature type="short sequence motif" description="TonB C-terminal box" evidence="16">
    <location>
        <begin position="732"/>
        <end position="749"/>
    </location>
</feature>
<evidence type="ECO:0000256" key="6">
    <source>
        <dbReference type="ARBA" id="ARBA00022692"/>
    </source>
</evidence>
<dbReference type="InterPro" id="IPR036942">
    <property type="entry name" value="Beta-barrel_TonB_sf"/>
</dbReference>
<dbReference type="PROSITE" id="PS52016">
    <property type="entry name" value="TONB_DEPENDENT_REC_3"/>
    <property type="match status" value="1"/>
</dbReference>
<dbReference type="PROSITE" id="PS00430">
    <property type="entry name" value="TONB_DEPENDENT_REC_1"/>
    <property type="match status" value="1"/>
</dbReference>
<keyword evidence="6 14" id="KW-0812">Transmembrane</keyword>
<dbReference type="NCBIfam" id="TIGR01783">
    <property type="entry name" value="TonB-siderophor"/>
    <property type="match status" value="1"/>
</dbReference>
<dbReference type="InterPro" id="IPR037066">
    <property type="entry name" value="Plug_dom_sf"/>
</dbReference>
<dbReference type="Proteomes" id="UP000246744">
    <property type="component" value="Unassembled WGS sequence"/>
</dbReference>
<evidence type="ECO:0000256" key="11">
    <source>
        <dbReference type="ARBA" id="ARBA00023136"/>
    </source>
</evidence>
<evidence type="ECO:0000256" key="12">
    <source>
        <dbReference type="ARBA" id="ARBA00023170"/>
    </source>
</evidence>